<organism evidence="10 11">
    <name type="scientific">Methanolobus tindarius DSM 2278</name>
    <dbReference type="NCBI Taxonomy" id="1090322"/>
    <lineage>
        <taxon>Archaea</taxon>
        <taxon>Methanobacteriati</taxon>
        <taxon>Methanobacteriota</taxon>
        <taxon>Stenosarchaea group</taxon>
        <taxon>Methanomicrobia</taxon>
        <taxon>Methanosarcinales</taxon>
        <taxon>Methanosarcinaceae</taxon>
        <taxon>Methanolobus</taxon>
    </lineage>
</organism>
<keyword evidence="4 8" id="KW-1133">Transmembrane helix</keyword>
<evidence type="ECO:0000256" key="3">
    <source>
        <dbReference type="ARBA" id="ARBA00022692"/>
    </source>
</evidence>
<dbReference type="SUPFAM" id="SSF81324">
    <property type="entry name" value="Voltage-gated potassium channels"/>
    <property type="match status" value="1"/>
</dbReference>
<dbReference type="InterPro" id="IPR003280">
    <property type="entry name" value="2pore_dom_K_chnl"/>
</dbReference>
<keyword evidence="5" id="KW-0406">Ion transport</keyword>
<evidence type="ECO:0000256" key="7">
    <source>
        <dbReference type="ARBA" id="ARBA00023303"/>
    </source>
</evidence>
<feature type="transmembrane region" description="Helical" evidence="8">
    <location>
        <begin position="78"/>
        <end position="99"/>
    </location>
</feature>
<dbReference type="PANTHER" id="PTHR11003">
    <property type="entry name" value="POTASSIUM CHANNEL, SUBFAMILY K"/>
    <property type="match status" value="1"/>
</dbReference>
<dbReference type="GO" id="GO:0030322">
    <property type="term" value="P:stabilization of membrane potential"/>
    <property type="evidence" value="ECO:0007669"/>
    <property type="project" value="TreeGrafter"/>
</dbReference>
<dbReference type="PRINTS" id="PR01463">
    <property type="entry name" value="EAGCHANLFMLY"/>
</dbReference>
<evidence type="ECO:0000256" key="1">
    <source>
        <dbReference type="ARBA" id="ARBA00004141"/>
    </source>
</evidence>
<dbReference type="Proteomes" id="UP000019483">
    <property type="component" value="Unassembled WGS sequence"/>
</dbReference>
<gene>
    <name evidence="10" type="ORF">MettiDRAFT_2347</name>
</gene>
<keyword evidence="7" id="KW-0407">Ion channel</keyword>
<dbReference type="Gene3D" id="1.10.287.70">
    <property type="match status" value="1"/>
</dbReference>
<keyword evidence="11" id="KW-1185">Reference proteome</keyword>
<dbReference type="InterPro" id="IPR003938">
    <property type="entry name" value="K_chnl_volt-dep_EAG/ELK/ERG"/>
</dbReference>
<sequence length="139" mass="16055">MLSFVLTFFIFIRSLFNMFKEPEFRSIFTLVIFTLTLGTVTYHSIEGWTWLDSLYFSVITLTTIGFGDLAPATDIGKIFTIIYVFIGLGILLGFVNASGEHFRKQQVERMSQRNPNFLWDSGDTLEEMEKDILENIKDD</sequence>
<keyword evidence="6 8" id="KW-0472">Membrane</keyword>
<dbReference type="STRING" id="1090322.MettiDRAFT_2347"/>
<comment type="caution">
    <text evidence="10">The sequence shown here is derived from an EMBL/GenBank/DDBJ whole genome shotgun (WGS) entry which is preliminary data.</text>
</comment>
<evidence type="ECO:0000313" key="11">
    <source>
        <dbReference type="Proteomes" id="UP000019483"/>
    </source>
</evidence>
<dbReference type="InterPro" id="IPR013099">
    <property type="entry name" value="K_chnl_dom"/>
</dbReference>
<name>W9DZQ9_METTI</name>
<reference evidence="10 11" key="1">
    <citation type="submission" date="2013-08" db="EMBL/GenBank/DDBJ databases">
        <authorList>
            <consortium name="DOE Joint Genome Institute"/>
            <person name="Eisen J."/>
            <person name="Huntemann M."/>
            <person name="Han J."/>
            <person name="Chen A."/>
            <person name="Kyrpides N."/>
            <person name="Mavromatis K."/>
            <person name="Markowitz V."/>
            <person name="Palaniappan K."/>
            <person name="Ivanova N."/>
            <person name="Schaumberg A."/>
            <person name="Pati A."/>
            <person name="Liolios K."/>
            <person name="Nordberg H.P."/>
            <person name="Cantor M.N."/>
            <person name="Hua S.X."/>
            <person name="Woyke T."/>
        </authorList>
    </citation>
    <scope>NUCLEOTIDE SEQUENCE [LARGE SCALE GENOMIC DNA]</scope>
    <source>
        <strain evidence="10 11">DSM 2278</strain>
    </source>
</reference>
<dbReference type="EMBL" id="AZAJ01000001">
    <property type="protein sequence ID" value="ETA68861.1"/>
    <property type="molecule type" value="Genomic_DNA"/>
</dbReference>
<dbReference type="GO" id="GO:0005886">
    <property type="term" value="C:plasma membrane"/>
    <property type="evidence" value="ECO:0007669"/>
    <property type="project" value="TreeGrafter"/>
</dbReference>
<dbReference type="RefSeq" id="WP_023845995.1">
    <property type="nucleotide sequence ID" value="NZ_AZAJ01000001.1"/>
</dbReference>
<evidence type="ECO:0000256" key="4">
    <source>
        <dbReference type="ARBA" id="ARBA00022989"/>
    </source>
</evidence>
<feature type="domain" description="Potassium channel" evidence="9">
    <location>
        <begin position="30"/>
        <end position="102"/>
    </location>
</feature>
<keyword evidence="2" id="KW-0813">Transport</keyword>
<evidence type="ECO:0000256" key="5">
    <source>
        <dbReference type="ARBA" id="ARBA00023065"/>
    </source>
</evidence>
<keyword evidence="3 8" id="KW-0812">Transmembrane</keyword>
<evidence type="ECO:0000256" key="6">
    <source>
        <dbReference type="ARBA" id="ARBA00023136"/>
    </source>
</evidence>
<dbReference type="Pfam" id="PF07885">
    <property type="entry name" value="Ion_trans_2"/>
    <property type="match status" value="1"/>
</dbReference>
<feature type="transmembrane region" description="Helical" evidence="8">
    <location>
        <begin position="26"/>
        <end position="42"/>
    </location>
</feature>
<comment type="subcellular location">
    <subcellularLocation>
        <location evidence="1">Membrane</location>
        <topology evidence="1">Multi-pass membrane protein</topology>
    </subcellularLocation>
</comment>
<dbReference type="PANTHER" id="PTHR11003:SF291">
    <property type="entry name" value="IP11374P"/>
    <property type="match status" value="1"/>
</dbReference>
<accession>W9DZQ9</accession>
<evidence type="ECO:0000256" key="2">
    <source>
        <dbReference type="ARBA" id="ARBA00022448"/>
    </source>
</evidence>
<dbReference type="GO" id="GO:0022841">
    <property type="term" value="F:potassium ion leak channel activity"/>
    <property type="evidence" value="ECO:0007669"/>
    <property type="project" value="TreeGrafter"/>
</dbReference>
<evidence type="ECO:0000313" key="10">
    <source>
        <dbReference type="EMBL" id="ETA68861.1"/>
    </source>
</evidence>
<dbReference type="GO" id="GO:0015271">
    <property type="term" value="F:outward rectifier potassium channel activity"/>
    <property type="evidence" value="ECO:0007669"/>
    <property type="project" value="TreeGrafter"/>
</dbReference>
<evidence type="ECO:0000259" key="9">
    <source>
        <dbReference type="Pfam" id="PF07885"/>
    </source>
</evidence>
<proteinExistence type="predicted"/>
<feature type="transmembrane region" description="Helical" evidence="8">
    <location>
        <begin position="54"/>
        <end position="72"/>
    </location>
</feature>
<protein>
    <submittedName>
        <fullName evidence="10">Ion channel</fullName>
    </submittedName>
</protein>
<evidence type="ECO:0000256" key="8">
    <source>
        <dbReference type="SAM" id="Phobius"/>
    </source>
</evidence>
<dbReference type="AlphaFoldDB" id="W9DZQ9"/>